<keyword evidence="2" id="KW-0964">Secreted</keyword>
<dbReference type="STRING" id="318586.Pden_0294"/>
<reference evidence="6" key="1">
    <citation type="submission" date="2006-12" db="EMBL/GenBank/DDBJ databases">
        <title>Complete sequence of chromosome 1 of Paracoccus denitrificans PD1222.</title>
        <authorList>
            <person name="Copeland A."/>
            <person name="Lucas S."/>
            <person name="Lapidus A."/>
            <person name="Barry K."/>
            <person name="Detter J.C."/>
            <person name="Glavina del Rio T."/>
            <person name="Hammon N."/>
            <person name="Israni S."/>
            <person name="Dalin E."/>
            <person name="Tice H."/>
            <person name="Pitluck S."/>
            <person name="Munk A.C."/>
            <person name="Brettin T."/>
            <person name="Bruce D."/>
            <person name="Han C."/>
            <person name="Tapia R."/>
            <person name="Gilna P."/>
            <person name="Schmutz J."/>
            <person name="Larimer F."/>
            <person name="Land M."/>
            <person name="Hauser L."/>
            <person name="Kyrpides N."/>
            <person name="Lykidis A."/>
            <person name="Spiro S."/>
            <person name="Richardson D.J."/>
            <person name="Moir J.W.B."/>
            <person name="Ferguson S.J."/>
            <person name="van Spanning R.J.M."/>
            <person name="Richardson P."/>
        </authorList>
    </citation>
    <scope>NUCLEOTIDE SEQUENCE [LARGE SCALE GENOMIC DNA]</scope>
    <source>
        <strain evidence="6">Pd 1222</strain>
    </source>
</reference>
<dbReference type="PANTHER" id="PTHR38340">
    <property type="entry name" value="S-LAYER PROTEIN"/>
    <property type="match status" value="1"/>
</dbReference>
<dbReference type="SUPFAM" id="SSF51120">
    <property type="entry name" value="beta-Roll"/>
    <property type="match status" value="2"/>
</dbReference>
<protein>
    <submittedName>
        <fullName evidence="5">Hemolysin-type calcium-binding region</fullName>
    </submittedName>
</protein>
<dbReference type="InterPro" id="IPR028992">
    <property type="entry name" value="Hedgehog/Intein_dom"/>
</dbReference>
<dbReference type="eggNOG" id="COG2931">
    <property type="taxonomic scope" value="Bacteria"/>
</dbReference>
<sequence length="589" mass="61287">MTDPTNNQPLNTAAMAFSSSAQPDGIVDGTDGDDYMVPGYVDHQGDVVDGADGVNDWINAGAGNDTVNGGAGNDTIEGGEGDDLLRGNAGHDIIRGDAGNDTINGDAGNDTIEGGEGDDLLRGDAGDDVLRGGEGNDTFNGGIGNDTIEGEEGDDLLRGDDGDDLLLGGVGSDTLNGGLGNDTLDGGDDDDLLRGDDGNDLLLGGAGNDTLNGGNGDDTLEGGEGDDLLRGDAGHDLLQGGDGNDTLEGGQGNDVLEGGDGDDSLIGGPGADTMTGGAGNDRFVVSGGGDLITDFDAVTGIGDGQSDNNDFVDLNAFYNGTTLAAWNAANPHQTYASPESWMQADQADGVLDAVGGLRIQDGTGNSVLGSQLTTENTGVLCFLRGTLIKTADGEVPVEQLEPGTKVMTLDHGCKALRWIGKRVLSAEELAAQPKLRPIRIRAEALGERLPERDLIVSPQHRVLLRSVVARRMVGEAEVLLAARHLIGLDGIEVVEDMQEVEYWHFMFDRHEVVFSNGAPTESLFTGPEAMKALGPEARHEILTLFPQLAQPEPQQPAAARLLMRGRQGRHLVQRLVANGKQPFNWGKVG</sequence>
<dbReference type="Pfam" id="PF13403">
    <property type="entry name" value="Hint_2"/>
    <property type="match status" value="1"/>
</dbReference>
<dbReference type="PRINTS" id="PR00313">
    <property type="entry name" value="CABNDNGRPT"/>
</dbReference>
<dbReference type="AlphaFoldDB" id="A1AYR4"/>
<evidence type="ECO:0000256" key="2">
    <source>
        <dbReference type="ARBA" id="ARBA00022525"/>
    </source>
</evidence>
<dbReference type="Gene3D" id="2.170.16.10">
    <property type="entry name" value="Hedgehog/Intein (Hint) domain"/>
    <property type="match status" value="1"/>
</dbReference>
<name>A1AYR4_PARDP</name>
<dbReference type="KEGG" id="pde:Pden_0294"/>
<dbReference type="GeneID" id="93454908"/>
<dbReference type="InterPro" id="IPR018511">
    <property type="entry name" value="Hemolysin-typ_Ca-bd_CS"/>
</dbReference>
<organism evidence="5 6">
    <name type="scientific">Paracoccus denitrificans (strain Pd 1222)</name>
    <dbReference type="NCBI Taxonomy" id="318586"/>
    <lineage>
        <taxon>Bacteria</taxon>
        <taxon>Pseudomonadati</taxon>
        <taxon>Pseudomonadota</taxon>
        <taxon>Alphaproteobacteria</taxon>
        <taxon>Rhodobacterales</taxon>
        <taxon>Paracoccaceae</taxon>
        <taxon>Paracoccus</taxon>
    </lineage>
</organism>
<dbReference type="InterPro" id="IPR011049">
    <property type="entry name" value="Serralysin-like_metalloprot_C"/>
</dbReference>
<evidence type="ECO:0000313" key="5">
    <source>
        <dbReference type="EMBL" id="ABL68408.1"/>
    </source>
</evidence>
<evidence type="ECO:0000259" key="4">
    <source>
        <dbReference type="Pfam" id="PF13403"/>
    </source>
</evidence>
<evidence type="ECO:0000313" key="6">
    <source>
        <dbReference type="Proteomes" id="UP000000361"/>
    </source>
</evidence>
<dbReference type="Gene3D" id="2.150.10.10">
    <property type="entry name" value="Serralysin-like metalloprotease, C-terminal"/>
    <property type="match status" value="5"/>
</dbReference>
<dbReference type="OrthoDB" id="6305173at2"/>
<dbReference type="GO" id="GO:0005509">
    <property type="term" value="F:calcium ion binding"/>
    <property type="evidence" value="ECO:0007669"/>
    <property type="project" value="InterPro"/>
</dbReference>
<dbReference type="Pfam" id="PF00353">
    <property type="entry name" value="HemolysinCabind"/>
    <property type="match status" value="6"/>
</dbReference>
<dbReference type="SUPFAM" id="SSF51294">
    <property type="entry name" value="Hedgehog/intein (Hint) domain"/>
    <property type="match status" value="1"/>
</dbReference>
<gene>
    <name evidence="5" type="ordered locus">Pden_0294</name>
</gene>
<comment type="subcellular location">
    <subcellularLocation>
        <location evidence="1">Secreted</location>
    </subcellularLocation>
</comment>
<dbReference type="Proteomes" id="UP000000361">
    <property type="component" value="Chromosome 1"/>
</dbReference>
<dbReference type="RefSeq" id="WP_011746641.1">
    <property type="nucleotide sequence ID" value="NC_008686.1"/>
</dbReference>
<proteinExistence type="predicted"/>
<dbReference type="InterPro" id="IPR036844">
    <property type="entry name" value="Hint_dom_sf"/>
</dbReference>
<feature type="region of interest" description="Disordered" evidence="3">
    <location>
        <begin position="204"/>
        <end position="274"/>
    </location>
</feature>
<dbReference type="InterPro" id="IPR050557">
    <property type="entry name" value="RTX_toxin/Mannuronan_C5-epim"/>
</dbReference>
<feature type="domain" description="Hedgehog/Intein (Hint)" evidence="4">
    <location>
        <begin position="381"/>
        <end position="526"/>
    </location>
</feature>
<feature type="region of interest" description="Disordered" evidence="3">
    <location>
        <begin position="130"/>
        <end position="162"/>
    </location>
</feature>
<dbReference type="EnsemblBacteria" id="ABL68408">
    <property type="protein sequence ID" value="ABL68408"/>
    <property type="gene ID" value="Pden_0294"/>
</dbReference>
<accession>A1AYR4</accession>
<dbReference type="HOGENOM" id="CLU_010616_1_0_5"/>
<evidence type="ECO:0000256" key="1">
    <source>
        <dbReference type="ARBA" id="ARBA00004613"/>
    </source>
</evidence>
<keyword evidence="6" id="KW-1185">Reference proteome</keyword>
<dbReference type="PANTHER" id="PTHR38340:SF1">
    <property type="entry name" value="S-LAYER PROTEIN"/>
    <property type="match status" value="1"/>
</dbReference>
<dbReference type="InterPro" id="IPR001343">
    <property type="entry name" value="Hemolysn_Ca-bd"/>
</dbReference>
<dbReference type="EMBL" id="CP000489">
    <property type="protein sequence ID" value="ABL68408.1"/>
    <property type="molecule type" value="Genomic_DNA"/>
</dbReference>
<dbReference type="PROSITE" id="PS00330">
    <property type="entry name" value="HEMOLYSIN_CALCIUM"/>
    <property type="match status" value="5"/>
</dbReference>
<dbReference type="GO" id="GO:0005576">
    <property type="term" value="C:extracellular region"/>
    <property type="evidence" value="ECO:0007669"/>
    <property type="project" value="UniProtKB-SubCell"/>
</dbReference>
<evidence type="ECO:0000256" key="3">
    <source>
        <dbReference type="SAM" id="MobiDB-lite"/>
    </source>
</evidence>